<feature type="chain" id="PRO_5019330649" evidence="1">
    <location>
        <begin position="23"/>
        <end position="339"/>
    </location>
</feature>
<gene>
    <name evidence="2" type="ORF">DFL_001422</name>
</gene>
<dbReference type="OrthoDB" id="5411322at2759"/>
<evidence type="ECO:0000313" key="2">
    <source>
        <dbReference type="EMBL" id="RVD87179.1"/>
    </source>
</evidence>
<dbReference type="Proteomes" id="UP000283090">
    <property type="component" value="Unassembled WGS sequence"/>
</dbReference>
<comment type="caution">
    <text evidence="2">The sequence shown here is derived from an EMBL/GenBank/DDBJ whole genome shotgun (WGS) entry which is preliminary data.</text>
</comment>
<dbReference type="EMBL" id="SAEB01000003">
    <property type="protein sequence ID" value="RVD87179.1"/>
    <property type="molecule type" value="Genomic_DNA"/>
</dbReference>
<feature type="signal peptide" evidence="1">
    <location>
        <begin position="1"/>
        <end position="22"/>
    </location>
</feature>
<evidence type="ECO:0000256" key="1">
    <source>
        <dbReference type="SAM" id="SignalP"/>
    </source>
</evidence>
<sequence length="339" mass="36632">MLTKPILLAATAIFAVIPAAIAAESNVGLFTHFYCEKASVQQGIERCGGGVGNAHCAFVVQSTAGPYVLCNACEFTPQQTAGCWPTYFTFPKPPAPPPKEKTITVTKTGTVAITIYRTVLVGASTKTIMTEVDPFQTKTVQRTEYVYVIPDGEDATTIKTRTLAQQTKTVTATKTGDDALTIYRTVYVGSRPTRTMTEVNPYKTITVAKTVYVVAYPTDQDTVTVSTRVPNTAASTITKTITEDNNVKTIYIVYIGGRPIRTDIPTKTIYKTIGNGGGNNIKIIYIIMPDGTTKTIRKTLDSKTMVKTITRGKQVVTTVITVTAPLPASSDEPEPVDSY</sequence>
<keyword evidence="1" id="KW-0732">Signal</keyword>
<dbReference type="GeneID" id="93583733"/>
<dbReference type="AlphaFoldDB" id="A0A437A7L2"/>
<proteinExistence type="predicted"/>
<organism evidence="2 3">
    <name type="scientific">Arthrobotrys flagrans</name>
    <name type="common">Nematode-trapping fungus</name>
    <name type="synonym">Trichothecium flagrans</name>
    <dbReference type="NCBI Taxonomy" id="97331"/>
    <lineage>
        <taxon>Eukaryota</taxon>
        <taxon>Fungi</taxon>
        <taxon>Dikarya</taxon>
        <taxon>Ascomycota</taxon>
        <taxon>Pezizomycotina</taxon>
        <taxon>Orbiliomycetes</taxon>
        <taxon>Orbiliales</taxon>
        <taxon>Orbiliaceae</taxon>
        <taxon>Arthrobotrys</taxon>
    </lineage>
</organism>
<dbReference type="VEuPathDB" id="FungiDB:DFL_001422"/>
<accession>A0A437A7L2</accession>
<reference evidence="2 3" key="1">
    <citation type="submission" date="2019-01" db="EMBL/GenBank/DDBJ databases">
        <title>Intercellular communication is required for trap formation in the nematode-trapping fungus Duddingtonia flagrans.</title>
        <authorList>
            <person name="Youssar L."/>
            <person name="Wernet V."/>
            <person name="Hensel N."/>
            <person name="Hildebrandt H.-G."/>
            <person name="Fischer R."/>
        </authorList>
    </citation>
    <scope>NUCLEOTIDE SEQUENCE [LARGE SCALE GENOMIC DNA]</scope>
    <source>
        <strain evidence="2 3">CBS H-5679</strain>
    </source>
</reference>
<dbReference type="STRING" id="97331.A0A437A7L2"/>
<keyword evidence="3" id="KW-1185">Reference proteome</keyword>
<evidence type="ECO:0000313" key="3">
    <source>
        <dbReference type="Proteomes" id="UP000283090"/>
    </source>
</evidence>
<name>A0A437A7L2_ARTFL</name>
<dbReference type="RefSeq" id="XP_067492723.1">
    <property type="nucleotide sequence ID" value="XM_067630040.1"/>
</dbReference>
<protein>
    <submittedName>
        <fullName evidence="2">Uncharacterized protein</fullName>
    </submittedName>
</protein>